<proteinExistence type="predicted"/>
<evidence type="ECO:0000256" key="1">
    <source>
        <dbReference type="SAM" id="MobiDB-lite"/>
    </source>
</evidence>
<sequence length="187" mass="21497">QQQRLGLIIGHNSRDSRRQQQLRVLCTDSLCSLRQLQAAVARRRRKEGSWFRARHSEEESGTSCPICRASWGPASISVCTGLSVELVSFGLREKEKEGEKEMIKERRKTARAERWREEEVEGLARGGVGMDGEGGRREQASALHALKGQMHYPGGREQKETEREDEDRRWGDSKRRRRRRKVSLPST</sequence>
<dbReference type="AlphaFoldDB" id="A0A9N7ZB23"/>
<feature type="region of interest" description="Disordered" evidence="1">
    <location>
        <begin position="96"/>
        <end position="187"/>
    </location>
</feature>
<reference evidence="2" key="1">
    <citation type="submission" date="2020-03" db="EMBL/GenBank/DDBJ databases">
        <authorList>
            <person name="Weist P."/>
        </authorList>
    </citation>
    <scope>NUCLEOTIDE SEQUENCE</scope>
</reference>
<dbReference type="EMBL" id="CADEAL010004356">
    <property type="protein sequence ID" value="CAB1457755.1"/>
    <property type="molecule type" value="Genomic_DNA"/>
</dbReference>
<feature type="compositionally biased region" description="Basic residues" evidence="1">
    <location>
        <begin position="174"/>
        <end position="187"/>
    </location>
</feature>
<gene>
    <name evidence="2" type="ORF">PLEPLA_LOCUS45582</name>
</gene>
<feature type="compositionally biased region" description="Basic and acidic residues" evidence="1">
    <location>
        <begin position="154"/>
        <end position="173"/>
    </location>
</feature>
<keyword evidence="3" id="KW-1185">Reference proteome</keyword>
<feature type="compositionally biased region" description="Basic and acidic residues" evidence="1">
    <location>
        <begin position="96"/>
        <end position="117"/>
    </location>
</feature>
<feature type="non-terminal residue" evidence="2">
    <location>
        <position position="1"/>
    </location>
</feature>
<protein>
    <submittedName>
        <fullName evidence="2">Uncharacterized protein</fullName>
    </submittedName>
</protein>
<name>A0A9N7ZB23_PLEPL</name>
<dbReference type="Proteomes" id="UP001153269">
    <property type="component" value="Unassembled WGS sequence"/>
</dbReference>
<accession>A0A9N7ZB23</accession>
<organism evidence="2 3">
    <name type="scientific">Pleuronectes platessa</name>
    <name type="common">European plaice</name>
    <dbReference type="NCBI Taxonomy" id="8262"/>
    <lineage>
        <taxon>Eukaryota</taxon>
        <taxon>Metazoa</taxon>
        <taxon>Chordata</taxon>
        <taxon>Craniata</taxon>
        <taxon>Vertebrata</taxon>
        <taxon>Euteleostomi</taxon>
        <taxon>Actinopterygii</taxon>
        <taxon>Neopterygii</taxon>
        <taxon>Teleostei</taxon>
        <taxon>Neoteleostei</taxon>
        <taxon>Acanthomorphata</taxon>
        <taxon>Carangaria</taxon>
        <taxon>Pleuronectiformes</taxon>
        <taxon>Pleuronectoidei</taxon>
        <taxon>Pleuronectidae</taxon>
        <taxon>Pleuronectes</taxon>
    </lineage>
</organism>
<evidence type="ECO:0000313" key="3">
    <source>
        <dbReference type="Proteomes" id="UP001153269"/>
    </source>
</evidence>
<comment type="caution">
    <text evidence="2">The sequence shown here is derived from an EMBL/GenBank/DDBJ whole genome shotgun (WGS) entry which is preliminary data.</text>
</comment>
<evidence type="ECO:0000313" key="2">
    <source>
        <dbReference type="EMBL" id="CAB1457755.1"/>
    </source>
</evidence>